<evidence type="ECO:0000313" key="10">
    <source>
        <dbReference type="EMBL" id="WNO54897.1"/>
    </source>
</evidence>
<organism evidence="10 11">
    <name type="scientific">Stakelama saccharophila</name>
    <dbReference type="NCBI Taxonomy" id="3075605"/>
    <lineage>
        <taxon>Bacteria</taxon>
        <taxon>Pseudomonadati</taxon>
        <taxon>Pseudomonadota</taxon>
        <taxon>Alphaproteobacteria</taxon>
        <taxon>Sphingomonadales</taxon>
        <taxon>Sphingomonadaceae</taxon>
        <taxon>Stakelama</taxon>
    </lineage>
</organism>
<keyword evidence="4" id="KW-0249">Electron transport</keyword>
<dbReference type="RefSeq" id="WP_313917893.1">
    <property type="nucleotide sequence ID" value="NZ_CP135076.1"/>
</dbReference>
<evidence type="ECO:0000259" key="9">
    <source>
        <dbReference type="Pfam" id="PF04324"/>
    </source>
</evidence>
<dbReference type="PANTHER" id="PTHR37424">
    <property type="entry name" value="BACTERIOFERRITIN-ASSOCIATED FERREDOXIN"/>
    <property type="match status" value="1"/>
</dbReference>
<evidence type="ECO:0000256" key="3">
    <source>
        <dbReference type="ARBA" id="ARBA00022723"/>
    </source>
</evidence>
<dbReference type="Proteomes" id="UP001302249">
    <property type="component" value="Chromosome"/>
</dbReference>
<keyword evidence="6" id="KW-0411">Iron-sulfur</keyword>
<evidence type="ECO:0000256" key="2">
    <source>
        <dbReference type="ARBA" id="ARBA00022714"/>
    </source>
</evidence>
<dbReference type="InterPro" id="IPR052371">
    <property type="entry name" value="BFD-associated_ferredoxin"/>
</dbReference>
<name>A0ABZ0BC73_9SPHN</name>
<dbReference type="InterPro" id="IPR041854">
    <property type="entry name" value="BFD-like_2Fe2S-bd_dom_sf"/>
</dbReference>
<dbReference type="InterPro" id="IPR007419">
    <property type="entry name" value="BFD-like_2Fe2S-bd_dom"/>
</dbReference>
<feature type="domain" description="BFD-like [2Fe-2S]-binding" evidence="9">
    <location>
        <begin position="2"/>
        <end position="50"/>
    </location>
</feature>
<sequence length="56" mass="6031">MVVCVCNAIREQDVRAAARAGAMSACQAYRALGRQAKCGQCVRFAREIIADERTAA</sequence>
<dbReference type="EMBL" id="CP135076">
    <property type="protein sequence ID" value="WNO54897.1"/>
    <property type="molecule type" value="Genomic_DNA"/>
</dbReference>
<keyword evidence="1" id="KW-0813">Transport</keyword>
<keyword evidence="2" id="KW-0001">2Fe-2S</keyword>
<evidence type="ECO:0000313" key="11">
    <source>
        <dbReference type="Proteomes" id="UP001302249"/>
    </source>
</evidence>
<gene>
    <name evidence="10" type="ORF">RPR59_06535</name>
</gene>
<dbReference type="Pfam" id="PF04324">
    <property type="entry name" value="Fer2_BFD"/>
    <property type="match status" value="1"/>
</dbReference>
<keyword evidence="11" id="KW-1185">Reference proteome</keyword>
<reference evidence="10 11" key="1">
    <citation type="submission" date="2023-09" db="EMBL/GenBank/DDBJ databases">
        <authorList>
            <person name="Rey-Velasco X."/>
        </authorList>
    </citation>
    <scope>NUCLEOTIDE SEQUENCE [LARGE SCALE GENOMIC DNA]</scope>
    <source>
        <strain evidence="10 11">W311</strain>
    </source>
</reference>
<evidence type="ECO:0000256" key="1">
    <source>
        <dbReference type="ARBA" id="ARBA00022448"/>
    </source>
</evidence>
<evidence type="ECO:0000256" key="6">
    <source>
        <dbReference type="ARBA" id="ARBA00023014"/>
    </source>
</evidence>
<protein>
    <recommendedName>
        <fullName evidence="7">Bacterioferritin-associated ferredoxin</fullName>
    </recommendedName>
</protein>
<proteinExistence type="inferred from homology"/>
<evidence type="ECO:0000256" key="4">
    <source>
        <dbReference type="ARBA" id="ARBA00022982"/>
    </source>
</evidence>
<keyword evidence="3" id="KW-0479">Metal-binding</keyword>
<accession>A0ABZ0BC73</accession>
<dbReference type="PANTHER" id="PTHR37424:SF1">
    <property type="entry name" value="BACTERIOFERRITIN-ASSOCIATED FERREDOXIN"/>
    <property type="match status" value="1"/>
</dbReference>
<evidence type="ECO:0000256" key="7">
    <source>
        <dbReference type="ARBA" id="ARBA00039386"/>
    </source>
</evidence>
<evidence type="ECO:0000256" key="8">
    <source>
        <dbReference type="ARBA" id="ARBA00046332"/>
    </source>
</evidence>
<keyword evidence="5" id="KW-0408">Iron</keyword>
<evidence type="ECO:0000256" key="5">
    <source>
        <dbReference type="ARBA" id="ARBA00023004"/>
    </source>
</evidence>
<comment type="similarity">
    <text evidence="8">Belongs to the Bfd family.</text>
</comment>
<dbReference type="Gene3D" id="1.10.10.1100">
    <property type="entry name" value="BFD-like [2Fe-2S]-binding domain"/>
    <property type="match status" value="1"/>
</dbReference>